<dbReference type="EMBL" id="PKQE01000001">
    <property type="protein sequence ID" value="PLC44599.1"/>
    <property type="molecule type" value="Genomic_DNA"/>
</dbReference>
<reference evidence="3 4" key="1">
    <citation type="submission" date="2017-12" db="EMBL/GenBank/DDBJ databases">
        <title>Draft genome sequence of Ralstonia pickettii 52.</title>
        <authorList>
            <person name="Zheng B."/>
        </authorList>
    </citation>
    <scope>NUCLEOTIDE SEQUENCE [LARGE SCALE GENOMIC DNA]</scope>
    <source>
        <strain evidence="3 4">52</strain>
    </source>
</reference>
<evidence type="ECO:0000313" key="3">
    <source>
        <dbReference type="EMBL" id="PLC44599.1"/>
    </source>
</evidence>
<dbReference type="PROSITE" id="PS51257">
    <property type="entry name" value="PROKAR_LIPOPROTEIN"/>
    <property type="match status" value="1"/>
</dbReference>
<dbReference type="InterPro" id="IPR012340">
    <property type="entry name" value="NA-bd_OB-fold"/>
</dbReference>
<dbReference type="SUPFAM" id="SSF56091">
    <property type="entry name" value="DNA ligase/mRNA capping enzyme, catalytic domain"/>
    <property type="match status" value="1"/>
</dbReference>
<keyword evidence="3" id="KW-0436">Ligase</keyword>
<dbReference type="Pfam" id="PF01068">
    <property type="entry name" value="DNA_ligase_A_M"/>
    <property type="match status" value="1"/>
</dbReference>
<dbReference type="Gene3D" id="3.30.470.30">
    <property type="entry name" value="DNA ligase/mRNA capping enzyme"/>
    <property type="match status" value="1"/>
</dbReference>
<dbReference type="GO" id="GO:0006281">
    <property type="term" value="P:DNA repair"/>
    <property type="evidence" value="ECO:0007669"/>
    <property type="project" value="InterPro"/>
</dbReference>
<comment type="caution">
    <text evidence="3">The sequence shown here is derived from an EMBL/GenBank/DDBJ whole genome shotgun (WGS) entry which is preliminary data.</text>
</comment>
<name>A0A2N4TY18_RALPI</name>
<accession>A0A2N4TY18</accession>
<evidence type="ECO:0000256" key="1">
    <source>
        <dbReference type="ARBA" id="ARBA00034003"/>
    </source>
</evidence>
<dbReference type="OrthoDB" id="9802472at2"/>
<evidence type="ECO:0000313" key="4">
    <source>
        <dbReference type="Proteomes" id="UP000234456"/>
    </source>
</evidence>
<dbReference type="InterPro" id="IPR012310">
    <property type="entry name" value="DNA_ligase_ATP-dep_cent"/>
</dbReference>
<protein>
    <submittedName>
        <fullName evidence="3">DNA ligase</fullName>
    </submittedName>
</protein>
<dbReference type="GO" id="GO:0005524">
    <property type="term" value="F:ATP binding"/>
    <property type="evidence" value="ECO:0007669"/>
    <property type="project" value="InterPro"/>
</dbReference>
<feature type="domain" description="ATP-dependent DNA ligase family profile" evidence="2">
    <location>
        <begin position="155"/>
        <end position="340"/>
    </location>
</feature>
<evidence type="ECO:0000259" key="2">
    <source>
        <dbReference type="Pfam" id="PF01068"/>
    </source>
</evidence>
<dbReference type="RefSeq" id="WP_102065009.1">
    <property type="nucleotide sequence ID" value="NZ_PKQE01000001.1"/>
</dbReference>
<gene>
    <name evidence="3" type="ORF">C0Q88_07930</name>
</gene>
<proteinExistence type="predicted"/>
<sequence>MNSREIFLLVAAIGACTGKNDKLSLVKGNIDDPEFVRVLKAALDPTVTYGVAKRPEVSTSGGDVFDSQTWDILERLRVRGLTGNAARDTIVAEMERLDAESAELFWRIVAKDLRAGFSAETVNKAKSGTIPDFPYMRCSLPKDAKFDKWDWSKGAISQEKADAMFANVNHELDGQVAISSRQGSQFPIEAFAELADTVRRMLKPGTQTHGEIVVFRDGQPLARALSNGVMNRVLDGGAFEGTERPVFFAWDQIPLEAVVPKGKYAVPYKTRFTDLLRQLVQNDVDASSAVRGIPTRVVHSLNEAYVHSGQLMAQGKEGTVLKSPDATWKDGTSKEQIKLKLEAEVDLKVVAIVLGREGTKNEGRAGSLACESGCGRLQVDVTVKNEDMRDQVDANPDDWIGRIIEVRANDLVLPSASSDYYSLFLPRMTEACYRKDKSEADDLTRIEAIFAAAKLGQTLKEAA</sequence>
<dbReference type="GO" id="GO:0006310">
    <property type="term" value="P:DNA recombination"/>
    <property type="evidence" value="ECO:0007669"/>
    <property type="project" value="InterPro"/>
</dbReference>
<dbReference type="GO" id="GO:0003910">
    <property type="term" value="F:DNA ligase (ATP) activity"/>
    <property type="evidence" value="ECO:0007669"/>
    <property type="project" value="UniProtKB-EC"/>
</dbReference>
<dbReference type="Proteomes" id="UP000234456">
    <property type="component" value="Unassembled WGS sequence"/>
</dbReference>
<organism evidence="3 4">
    <name type="scientific">Ralstonia pickettii</name>
    <name type="common">Burkholderia pickettii</name>
    <dbReference type="NCBI Taxonomy" id="329"/>
    <lineage>
        <taxon>Bacteria</taxon>
        <taxon>Pseudomonadati</taxon>
        <taxon>Pseudomonadota</taxon>
        <taxon>Betaproteobacteria</taxon>
        <taxon>Burkholderiales</taxon>
        <taxon>Burkholderiaceae</taxon>
        <taxon>Ralstonia</taxon>
    </lineage>
</organism>
<dbReference type="AlphaFoldDB" id="A0A2N4TY18"/>
<comment type="catalytic activity">
    <reaction evidence="1">
        <text>ATP + (deoxyribonucleotide)n-3'-hydroxyl + 5'-phospho-(deoxyribonucleotide)m = (deoxyribonucleotide)n+m + AMP + diphosphate.</text>
        <dbReference type="EC" id="6.5.1.1"/>
    </reaction>
</comment>
<dbReference type="SUPFAM" id="SSF50249">
    <property type="entry name" value="Nucleic acid-binding proteins"/>
    <property type="match status" value="1"/>
</dbReference>